<evidence type="ECO:0000313" key="5">
    <source>
        <dbReference type="Proteomes" id="UP001180754"/>
    </source>
</evidence>
<feature type="signal peptide" evidence="3">
    <location>
        <begin position="1"/>
        <end position="36"/>
    </location>
</feature>
<evidence type="ECO:0000313" key="4">
    <source>
        <dbReference type="EMBL" id="MDT0546414.1"/>
    </source>
</evidence>
<name>A0ABU2XKF3_9ACTN</name>
<organism evidence="4 5">
    <name type="scientific">Streptomyces lonegramiae</name>
    <dbReference type="NCBI Taxonomy" id="3075524"/>
    <lineage>
        <taxon>Bacteria</taxon>
        <taxon>Bacillati</taxon>
        <taxon>Actinomycetota</taxon>
        <taxon>Actinomycetes</taxon>
        <taxon>Kitasatosporales</taxon>
        <taxon>Streptomycetaceae</taxon>
        <taxon>Streptomyces</taxon>
    </lineage>
</organism>
<gene>
    <name evidence="4" type="ORF">RND15_27430</name>
</gene>
<sequence>MPKSVRRPAPRRSAALPPLLAAALTAALVPAATATAAPAPGTPIPAYITALSSVRYDGASDDLLTAGLGFSGLRAPAPPAPADPDRPTVAELRRQAIWASAGLSAGTGGGLGRLYGPNVDRGRPVPGDGKIAGVEYRAVAGSGSHSVGFVVQIPDDFDRARPCVVAAPASGLGGVYNMAGTAGAWGLHRRCAVAYTDKGMGPAFDDLHSGTVMAHDGTTGPRAATGDRAAFDAGLSDAERARFDAERPYRVAYKMAHAETNPQATWGRDVLRSVELALALLGRDRREGAPRGGYTPATTTVIATGVSNGGGAAVAAGEDDRRGLIDAVVASEPQMNLAPLDGIRVSQGGRAVPAAGMPLIRYNSLASLLQPCAALAEPTAPGYASLDTAAARRRCAALVGDDPRLISRRDAERAGPDGLPRLAQEALVRAGYQPQSGYLQLAHYDPQTPASYAMSYARASVADSLCGYGWARTDASGTPVPYRTAELAAAFGTSSGRAPAPGVLIDENAPGGPVADAKSQGPDGRHDYNLRGETCVYRLAFSRAGAERQWAERLADGLDATRRTGDLHGKPTLIVHGRDDARVPVNHSSRPYLGLNSRAGQGRGTVSYVEVTNAHHFDSTAPGFDNRYVPLGYYYQQALDLMWQRLDGRGKLPPSQVVRTVPRGGEPGHAPDLTPADVPDIADRPAAGDRVRITGDTVRIPG</sequence>
<keyword evidence="1 4" id="KW-0378">Hydrolase</keyword>
<accession>A0ABU2XKF3</accession>
<feature type="region of interest" description="Disordered" evidence="2">
    <location>
        <begin position="505"/>
        <end position="525"/>
    </location>
</feature>
<proteinExistence type="predicted"/>
<dbReference type="InterPro" id="IPR016582">
    <property type="entry name" value="OHBut_olig_hydro_put"/>
</dbReference>
<dbReference type="Pfam" id="PF10605">
    <property type="entry name" value="3HBOH"/>
    <property type="match status" value="1"/>
</dbReference>
<dbReference type="InterPro" id="IPR029058">
    <property type="entry name" value="AB_hydrolase_fold"/>
</dbReference>
<evidence type="ECO:0000256" key="3">
    <source>
        <dbReference type="SAM" id="SignalP"/>
    </source>
</evidence>
<reference evidence="4" key="1">
    <citation type="submission" date="2024-05" db="EMBL/GenBank/DDBJ databases">
        <title>30 novel species of actinomycetes from the DSMZ collection.</title>
        <authorList>
            <person name="Nouioui I."/>
        </authorList>
    </citation>
    <scope>NUCLEOTIDE SEQUENCE</scope>
    <source>
        <strain evidence="4">DSM 41529</strain>
    </source>
</reference>
<feature type="chain" id="PRO_5046825437" evidence="3">
    <location>
        <begin position="37"/>
        <end position="702"/>
    </location>
</feature>
<evidence type="ECO:0000256" key="2">
    <source>
        <dbReference type="SAM" id="MobiDB-lite"/>
    </source>
</evidence>
<feature type="region of interest" description="Disordered" evidence="2">
    <location>
        <begin position="661"/>
        <end position="683"/>
    </location>
</feature>
<protein>
    <submittedName>
        <fullName evidence="4">3-hydroxybutyrate oligomer hydrolase family protein</fullName>
    </submittedName>
</protein>
<dbReference type="EMBL" id="JAVRFD010000014">
    <property type="protein sequence ID" value="MDT0546414.1"/>
    <property type="molecule type" value="Genomic_DNA"/>
</dbReference>
<dbReference type="Gene3D" id="3.40.50.1820">
    <property type="entry name" value="alpha/beta hydrolase"/>
    <property type="match status" value="1"/>
</dbReference>
<evidence type="ECO:0000256" key="1">
    <source>
        <dbReference type="ARBA" id="ARBA00022801"/>
    </source>
</evidence>
<keyword evidence="5" id="KW-1185">Reference proteome</keyword>
<dbReference type="RefSeq" id="WP_311726887.1">
    <property type="nucleotide sequence ID" value="NZ_JAVRFD010000014.1"/>
</dbReference>
<comment type="caution">
    <text evidence="4">The sequence shown here is derived from an EMBL/GenBank/DDBJ whole genome shotgun (WGS) entry which is preliminary data.</text>
</comment>
<keyword evidence="3" id="KW-0732">Signal</keyword>
<dbReference type="SUPFAM" id="SSF53474">
    <property type="entry name" value="alpha/beta-Hydrolases"/>
    <property type="match status" value="1"/>
</dbReference>
<dbReference type="Proteomes" id="UP001180754">
    <property type="component" value="Unassembled WGS sequence"/>
</dbReference>
<dbReference type="GO" id="GO:0016787">
    <property type="term" value="F:hydrolase activity"/>
    <property type="evidence" value="ECO:0007669"/>
    <property type="project" value="UniProtKB-KW"/>
</dbReference>